<dbReference type="Gene3D" id="2.40.160.60">
    <property type="entry name" value="Outer membrane protein transport protein (OMPP1/FadL/TodX)"/>
    <property type="match status" value="1"/>
</dbReference>
<proteinExistence type="predicted"/>
<dbReference type="EMBL" id="JANRMI010000001">
    <property type="protein sequence ID" value="MDG0815056.1"/>
    <property type="molecule type" value="Genomic_DNA"/>
</dbReference>
<reference evidence="2" key="1">
    <citation type="submission" date="2022-08" db="EMBL/GenBank/DDBJ databases">
        <title>Novel Bdellovibrio Species Isolated from Svalbard: Designation Bdellovibrio svalbardensis.</title>
        <authorList>
            <person name="Mitchell R.J."/>
            <person name="Choi S.Y."/>
        </authorList>
    </citation>
    <scope>NUCLEOTIDE SEQUENCE</scope>
    <source>
        <strain evidence="2">PAP01</strain>
    </source>
</reference>
<keyword evidence="3" id="KW-1185">Reference proteome</keyword>
<accession>A0ABT6DGT5</accession>
<evidence type="ECO:0000256" key="1">
    <source>
        <dbReference type="SAM" id="SignalP"/>
    </source>
</evidence>
<sequence length="273" mass="30090">MLRPLSLLKLPVLFLVYLSVNTASAQVYKSSASTATGGTGRAAIEPGDVLLLNPATLPHLKGRFLVGSFAKDDLVASLSDNTEESALPAGFSFVQKKSDTSFGELKQQDLAVTLAEFIVNKWSVGLTIHYLEQKIPNASYTQTNADLGFMYTPKANIGLGLVVYNAFGEKDTVPKEFREKTSVVGGVNYIYRDSMRFRFDASSESFFGVGLETYLNKFLITRFGYSDDTDDKRQLLSAGFGFNGPRFQINYAYQGNTQKSGDYRHSVDLVIPF</sequence>
<feature type="chain" id="PRO_5046980763" description="Transporter" evidence="1">
    <location>
        <begin position="26"/>
        <end position="273"/>
    </location>
</feature>
<dbReference type="SUPFAM" id="SSF56935">
    <property type="entry name" value="Porins"/>
    <property type="match status" value="1"/>
</dbReference>
<dbReference type="Proteomes" id="UP001152321">
    <property type="component" value="Unassembled WGS sequence"/>
</dbReference>
<feature type="signal peptide" evidence="1">
    <location>
        <begin position="1"/>
        <end position="25"/>
    </location>
</feature>
<evidence type="ECO:0000313" key="2">
    <source>
        <dbReference type="EMBL" id="MDG0815056.1"/>
    </source>
</evidence>
<protein>
    <recommendedName>
        <fullName evidence="4">Transporter</fullName>
    </recommendedName>
</protein>
<dbReference type="RefSeq" id="WP_277576534.1">
    <property type="nucleotide sequence ID" value="NZ_JANRMI010000001.1"/>
</dbReference>
<comment type="caution">
    <text evidence="2">The sequence shown here is derived from an EMBL/GenBank/DDBJ whole genome shotgun (WGS) entry which is preliminary data.</text>
</comment>
<gene>
    <name evidence="2" type="ORF">NWE73_01690</name>
</gene>
<evidence type="ECO:0008006" key="4">
    <source>
        <dbReference type="Google" id="ProtNLM"/>
    </source>
</evidence>
<keyword evidence="1" id="KW-0732">Signal</keyword>
<evidence type="ECO:0000313" key="3">
    <source>
        <dbReference type="Proteomes" id="UP001152321"/>
    </source>
</evidence>
<name>A0ABT6DGT5_9BACT</name>
<organism evidence="2 3">
    <name type="scientific">Bdellovibrio svalbardensis</name>
    <dbReference type="NCBI Taxonomy" id="2972972"/>
    <lineage>
        <taxon>Bacteria</taxon>
        <taxon>Pseudomonadati</taxon>
        <taxon>Bdellovibrionota</taxon>
        <taxon>Bdellovibrionia</taxon>
        <taxon>Bdellovibrionales</taxon>
        <taxon>Pseudobdellovibrionaceae</taxon>
        <taxon>Bdellovibrio</taxon>
    </lineage>
</organism>